<name>A0A1C6ULC0_9ACTN</name>
<evidence type="ECO:0000256" key="1">
    <source>
        <dbReference type="ARBA" id="ARBA00004196"/>
    </source>
</evidence>
<evidence type="ECO:0000256" key="7">
    <source>
        <dbReference type="SAM" id="SignalP"/>
    </source>
</evidence>
<evidence type="ECO:0000256" key="2">
    <source>
        <dbReference type="ARBA" id="ARBA00022723"/>
    </source>
</evidence>
<evidence type="ECO:0000256" key="3">
    <source>
        <dbReference type="ARBA" id="ARBA00022729"/>
    </source>
</evidence>
<organism evidence="9 10">
    <name type="scientific">Micromonospora peucetia</name>
    <dbReference type="NCBI Taxonomy" id="47871"/>
    <lineage>
        <taxon>Bacteria</taxon>
        <taxon>Bacillati</taxon>
        <taxon>Actinomycetota</taxon>
        <taxon>Actinomycetes</taxon>
        <taxon>Micromonosporales</taxon>
        <taxon>Micromonosporaceae</taxon>
        <taxon>Micromonospora</taxon>
    </lineage>
</organism>
<evidence type="ECO:0000313" key="10">
    <source>
        <dbReference type="Proteomes" id="UP000199343"/>
    </source>
</evidence>
<evidence type="ECO:0000256" key="4">
    <source>
        <dbReference type="ARBA" id="ARBA00023008"/>
    </source>
</evidence>
<dbReference type="GO" id="GO:0030313">
    <property type="term" value="C:cell envelope"/>
    <property type="evidence" value="ECO:0007669"/>
    <property type="project" value="UniProtKB-SubCell"/>
</dbReference>
<evidence type="ECO:0000313" key="9">
    <source>
        <dbReference type="EMBL" id="SCL54887.1"/>
    </source>
</evidence>
<dbReference type="InterPro" id="IPR014755">
    <property type="entry name" value="Cu-Rt/internalin_Ig-like"/>
</dbReference>
<keyword evidence="6" id="KW-0472">Membrane</keyword>
<dbReference type="SUPFAM" id="SSF81296">
    <property type="entry name" value="E set domains"/>
    <property type="match status" value="1"/>
</dbReference>
<dbReference type="Gene3D" id="2.60.40.1220">
    <property type="match status" value="1"/>
</dbReference>
<feature type="compositionally biased region" description="Low complexity" evidence="5">
    <location>
        <begin position="135"/>
        <end position="144"/>
    </location>
</feature>
<protein>
    <recommendedName>
        <fullName evidence="8">CopC domain-containing protein</fullName>
    </recommendedName>
</protein>
<dbReference type="InterPro" id="IPR014756">
    <property type="entry name" value="Ig_E-set"/>
</dbReference>
<dbReference type="GO" id="GO:0042597">
    <property type="term" value="C:periplasmic space"/>
    <property type="evidence" value="ECO:0007669"/>
    <property type="project" value="InterPro"/>
</dbReference>
<proteinExistence type="predicted"/>
<dbReference type="GO" id="GO:0006825">
    <property type="term" value="P:copper ion transport"/>
    <property type="evidence" value="ECO:0007669"/>
    <property type="project" value="InterPro"/>
</dbReference>
<dbReference type="STRING" id="47871.GA0070608_1404"/>
<keyword evidence="6" id="KW-1133">Transmembrane helix</keyword>
<dbReference type="Pfam" id="PF04234">
    <property type="entry name" value="CopC"/>
    <property type="match status" value="1"/>
</dbReference>
<evidence type="ECO:0000256" key="6">
    <source>
        <dbReference type="SAM" id="Phobius"/>
    </source>
</evidence>
<comment type="subcellular location">
    <subcellularLocation>
        <location evidence="1">Cell envelope</location>
    </subcellularLocation>
</comment>
<feature type="transmembrane region" description="Helical" evidence="6">
    <location>
        <begin position="181"/>
        <end position="205"/>
    </location>
</feature>
<keyword evidence="6" id="KW-0812">Transmembrane</keyword>
<keyword evidence="4" id="KW-0186">Copper</keyword>
<sequence>MHTRSRRPTAAALVAAALAAAALLLVPATPAAAHNTLRAASPADGAHLTTPPTRITLEFAQRLDPTFTTIALTDAVGRKIPTGAPAVDGTKGTVTIDEALGEDTYTVAFRIVSADGHPVQGSYRFTVAGGVGAAPGATGASSAPQTGGAPVSSGGPTATAAATDSGAAPSTAAAATGSGGFGAGAAALVAAGVLVAVVGGAALLLRRRRETA</sequence>
<dbReference type="EMBL" id="FMIC01000002">
    <property type="protein sequence ID" value="SCL54887.1"/>
    <property type="molecule type" value="Genomic_DNA"/>
</dbReference>
<keyword evidence="2" id="KW-0479">Metal-binding</keyword>
<dbReference type="GO" id="GO:0005507">
    <property type="term" value="F:copper ion binding"/>
    <property type="evidence" value="ECO:0007669"/>
    <property type="project" value="InterPro"/>
</dbReference>
<dbReference type="PANTHER" id="PTHR34820:SF4">
    <property type="entry name" value="INNER MEMBRANE PROTEIN YEBZ"/>
    <property type="match status" value="1"/>
</dbReference>
<feature type="compositionally biased region" description="Low complexity" evidence="5">
    <location>
        <begin position="152"/>
        <end position="164"/>
    </location>
</feature>
<feature type="chain" id="PRO_5008747813" description="CopC domain-containing protein" evidence="7">
    <location>
        <begin position="34"/>
        <end position="212"/>
    </location>
</feature>
<dbReference type="PANTHER" id="PTHR34820">
    <property type="entry name" value="INNER MEMBRANE PROTEIN YEBZ"/>
    <property type="match status" value="1"/>
</dbReference>
<gene>
    <name evidence="9" type="ORF">GA0070608_1404</name>
</gene>
<feature type="signal peptide" evidence="7">
    <location>
        <begin position="1"/>
        <end position="33"/>
    </location>
</feature>
<evidence type="ECO:0000256" key="5">
    <source>
        <dbReference type="SAM" id="MobiDB-lite"/>
    </source>
</evidence>
<dbReference type="InterPro" id="IPR032694">
    <property type="entry name" value="CopC/D"/>
</dbReference>
<dbReference type="GO" id="GO:0005886">
    <property type="term" value="C:plasma membrane"/>
    <property type="evidence" value="ECO:0007669"/>
    <property type="project" value="TreeGrafter"/>
</dbReference>
<dbReference type="GO" id="GO:0046688">
    <property type="term" value="P:response to copper ion"/>
    <property type="evidence" value="ECO:0007669"/>
    <property type="project" value="InterPro"/>
</dbReference>
<accession>A0A1C6ULC0</accession>
<dbReference type="RefSeq" id="WP_091623634.1">
    <property type="nucleotide sequence ID" value="NZ_FMIC01000002.1"/>
</dbReference>
<dbReference type="Proteomes" id="UP000199343">
    <property type="component" value="Unassembled WGS sequence"/>
</dbReference>
<dbReference type="OrthoDB" id="5242236at2"/>
<feature type="region of interest" description="Disordered" evidence="5">
    <location>
        <begin position="135"/>
        <end position="164"/>
    </location>
</feature>
<evidence type="ECO:0000259" key="8">
    <source>
        <dbReference type="Pfam" id="PF04234"/>
    </source>
</evidence>
<reference evidence="9 10" key="1">
    <citation type="submission" date="2016-06" db="EMBL/GenBank/DDBJ databases">
        <authorList>
            <person name="Kjaerup R.B."/>
            <person name="Dalgaard T.S."/>
            <person name="Juul-Madsen H.R."/>
        </authorList>
    </citation>
    <scope>NUCLEOTIDE SEQUENCE [LARGE SCALE GENOMIC DNA]</scope>
    <source>
        <strain evidence="9 10">DSM 43363</strain>
    </source>
</reference>
<dbReference type="AlphaFoldDB" id="A0A1C6ULC0"/>
<keyword evidence="3 7" id="KW-0732">Signal</keyword>
<feature type="domain" description="CopC" evidence="8">
    <location>
        <begin position="34"/>
        <end position="127"/>
    </location>
</feature>
<dbReference type="InterPro" id="IPR007348">
    <property type="entry name" value="CopC_dom"/>
</dbReference>